<dbReference type="Gene3D" id="1.10.443.10">
    <property type="entry name" value="Intergrase catalytic core"/>
    <property type="match status" value="1"/>
</dbReference>
<protein>
    <submittedName>
        <fullName evidence="3">Tyrosine-type recombinase/integrase</fullName>
    </submittedName>
</protein>
<dbReference type="InterPro" id="IPR002104">
    <property type="entry name" value="Integrase_catalytic"/>
</dbReference>
<proteinExistence type="predicted"/>
<evidence type="ECO:0000313" key="4">
    <source>
        <dbReference type="Proteomes" id="UP000664417"/>
    </source>
</evidence>
<organism evidence="3 4">
    <name type="scientific">Acanthopleuribacter pedis</name>
    <dbReference type="NCBI Taxonomy" id="442870"/>
    <lineage>
        <taxon>Bacteria</taxon>
        <taxon>Pseudomonadati</taxon>
        <taxon>Acidobacteriota</taxon>
        <taxon>Holophagae</taxon>
        <taxon>Acanthopleuribacterales</taxon>
        <taxon>Acanthopleuribacteraceae</taxon>
        <taxon>Acanthopleuribacter</taxon>
    </lineage>
</organism>
<dbReference type="GO" id="GO:0006310">
    <property type="term" value="P:DNA recombination"/>
    <property type="evidence" value="ECO:0007669"/>
    <property type="project" value="UniProtKB-KW"/>
</dbReference>
<dbReference type="Pfam" id="PF00589">
    <property type="entry name" value="Phage_integrase"/>
    <property type="match status" value="1"/>
</dbReference>
<dbReference type="SUPFAM" id="SSF56349">
    <property type="entry name" value="DNA breaking-rejoining enzymes"/>
    <property type="match status" value="1"/>
</dbReference>
<dbReference type="InterPro" id="IPR011010">
    <property type="entry name" value="DNA_brk_join_enz"/>
</dbReference>
<name>A0A8J7U278_9BACT</name>
<accession>A0A8J7U278</accession>
<dbReference type="Proteomes" id="UP000664417">
    <property type="component" value="Unassembled WGS sequence"/>
</dbReference>
<keyword evidence="1" id="KW-0233">DNA recombination</keyword>
<feature type="domain" description="Tyr recombinase" evidence="2">
    <location>
        <begin position="1"/>
        <end position="155"/>
    </location>
</feature>
<evidence type="ECO:0000259" key="2">
    <source>
        <dbReference type="PROSITE" id="PS51898"/>
    </source>
</evidence>
<dbReference type="EMBL" id="JAFREP010000005">
    <property type="protein sequence ID" value="MBO1318317.1"/>
    <property type="molecule type" value="Genomic_DNA"/>
</dbReference>
<dbReference type="PROSITE" id="PS51898">
    <property type="entry name" value="TYR_RECOMBINASE"/>
    <property type="match status" value="1"/>
</dbReference>
<dbReference type="GO" id="GO:0003677">
    <property type="term" value="F:DNA binding"/>
    <property type="evidence" value="ECO:0007669"/>
    <property type="project" value="InterPro"/>
</dbReference>
<gene>
    <name evidence="3" type="ORF">J3U88_07615</name>
</gene>
<sequence length="159" mass="18058">MLFTLGINTAFRANELLFIKAGQVRYLKPGDDLEIKLSKTKTYRRVTINQAVTDALGNFFRKERPDDGEWIFKSKQTGGPLKVSTLSNMVKSWCRGVGLAGNYASHTLRKTWGYWQRTECDTPIPLLMAAYGHSNQRQTLSYLCIQDKEIAGIYMSLVL</sequence>
<evidence type="ECO:0000256" key="1">
    <source>
        <dbReference type="ARBA" id="ARBA00023172"/>
    </source>
</evidence>
<dbReference type="InterPro" id="IPR013762">
    <property type="entry name" value="Integrase-like_cat_sf"/>
</dbReference>
<evidence type="ECO:0000313" key="3">
    <source>
        <dbReference type="EMBL" id="MBO1318317.1"/>
    </source>
</evidence>
<keyword evidence="4" id="KW-1185">Reference proteome</keyword>
<dbReference type="AlphaFoldDB" id="A0A8J7U278"/>
<dbReference type="GO" id="GO:0015074">
    <property type="term" value="P:DNA integration"/>
    <property type="evidence" value="ECO:0007669"/>
    <property type="project" value="InterPro"/>
</dbReference>
<comment type="caution">
    <text evidence="3">The sequence shown here is derived from an EMBL/GenBank/DDBJ whole genome shotgun (WGS) entry which is preliminary data.</text>
</comment>
<reference evidence="3" key="1">
    <citation type="submission" date="2021-03" db="EMBL/GenBank/DDBJ databases">
        <authorList>
            <person name="Wang G."/>
        </authorList>
    </citation>
    <scope>NUCLEOTIDE SEQUENCE</scope>
    <source>
        <strain evidence="3">KCTC 12899</strain>
    </source>
</reference>